<name>A0ABX3UZ68_9MYCO</name>
<dbReference type="Proteomes" id="UP000193811">
    <property type="component" value="Unassembled WGS sequence"/>
</dbReference>
<sequence>MSHVAKVDSSPNGLASQAEHLPCERLSVMAFSVYGNTPGTHLDCADTDELVIRASGLLEVHKEDGDTTIISPSGWESVIVRLGHTRITYPD</sequence>
<evidence type="ECO:0000313" key="1">
    <source>
        <dbReference type="EMBL" id="ORV20149.1"/>
    </source>
</evidence>
<organism evidence="1 2">
    <name type="scientific">Mycolicibacterium conceptionense</name>
    <dbReference type="NCBI Taxonomy" id="451644"/>
    <lineage>
        <taxon>Bacteria</taxon>
        <taxon>Bacillati</taxon>
        <taxon>Actinomycetota</taxon>
        <taxon>Actinomycetes</taxon>
        <taxon>Mycobacteriales</taxon>
        <taxon>Mycobacteriaceae</taxon>
        <taxon>Mycolicibacterium</taxon>
    </lineage>
</organism>
<accession>A0ABX3UZ68</accession>
<reference evidence="1 2" key="1">
    <citation type="submission" date="2016-01" db="EMBL/GenBank/DDBJ databases">
        <title>The new phylogeny of the genus Mycobacterium.</title>
        <authorList>
            <person name="Tarcisio F."/>
            <person name="Conor M."/>
            <person name="Antonella G."/>
            <person name="Elisabetta G."/>
            <person name="Giulia F.S."/>
            <person name="Sara T."/>
            <person name="Anna F."/>
            <person name="Clotilde B."/>
            <person name="Roberto B."/>
            <person name="Veronica D.S."/>
            <person name="Fabio R."/>
            <person name="Monica P."/>
            <person name="Olivier J."/>
            <person name="Enrico T."/>
            <person name="Nicola S."/>
        </authorList>
    </citation>
    <scope>NUCLEOTIDE SEQUENCE [LARGE SCALE GENOMIC DNA]</scope>
    <source>
        <strain evidence="1 2">CCUG 50187</strain>
    </source>
</reference>
<comment type="caution">
    <text evidence="1">The sequence shown here is derived from an EMBL/GenBank/DDBJ whole genome shotgun (WGS) entry which is preliminary data.</text>
</comment>
<evidence type="ECO:0008006" key="3">
    <source>
        <dbReference type="Google" id="ProtNLM"/>
    </source>
</evidence>
<keyword evidence="2" id="KW-1185">Reference proteome</keyword>
<dbReference type="EMBL" id="LQOP01000036">
    <property type="protein sequence ID" value="ORV20149.1"/>
    <property type="molecule type" value="Genomic_DNA"/>
</dbReference>
<protein>
    <recommendedName>
        <fullName evidence="3">Cupin</fullName>
    </recommendedName>
</protein>
<evidence type="ECO:0000313" key="2">
    <source>
        <dbReference type="Proteomes" id="UP000193811"/>
    </source>
</evidence>
<proteinExistence type="predicted"/>
<gene>
    <name evidence="1" type="ORF">AWB98_29985</name>
</gene>